<organism evidence="3">
    <name type="scientific">Schistocephalus solidus</name>
    <name type="common">Tapeworm</name>
    <dbReference type="NCBI Taxonomy" id="70667"/>
    <lineage>
        <taxon>Eukaryota</taxon>
        <taxon>Metazoa</taxon>
        <taxon>Spiralia</taxon>
        <taxon>Lophotrochozoa</taxon>
        <taxon>Platyhelminthes</taxon>
        <taxon>Cestoda</taxon>
        <taxon>Eucestoda</taxon>
        <taxon>Diphyllobothriidea</taxon>
        <taxon>Diphyllobothriidae</taxon>
        <taxon>Schistocephalus</taxon>
    </lineage>
</organism>
<name>A0A183SM38_SCHSO</name>
<accession>A0A183SM38</accession>
<dbReference type="AlphaFoldDB" id="A0A183SM38"/>
<keyword evidence="2" id="KW-1185">Reference proteome</keyword>
<protein>
    <submittedName>
        <fullName evidence="3">Reverse transcriptase domain-containing protein</fullName>
    </submittedName>
</protein>
<dbReference type="Proteomes" id="UP000275846">
    <property type="component" value="Unassembled WGS sequence"/>
</dbReference>
<dbReference type="WBParaSite" id="SSLN_0000545701-mRNA-1">
    <property type="protein sequence ID" value="SSLN_0000545701-mRNA-1"/>
    <property type="gene ID" value="SSLN_0000545701"/>
</dbReference>
<evidence type="ECO:0000313" key="1">
    <source>
        <dbReference type="EMBL" id="VDL91671.1"/>
    </source>
</evidence>
<reference evidence="3" key="1">
    <citation type="submission" date="2016-06" db="UniProtKB">
        <authorList>
            <consortium name="WormBaseParasite"/>
        </authorList>
    </citation>
    <scope>IDENTIFICATION</scope>
</reference>
<dbReference type="OrthoDB" id="407509at2759"/>
<sequence>MLLNITGKISARILLNRANGHLGQGLLPESQSGFRRHRGTTDMIFAAHHLQEAPGDAKSPLHYLRGSYTSL</sequence>
<proteinExistence type="predicted"/>
<gene>
    <name evidence="1" type="ORF">SSLN_LOCUS5286</name>
</gene>
<dbReference type="EMBL" id="UYSU01033190">
    <property type="protein sequence ID" value="VDL91671.1"/>
    <property type="molecule type" value="Genomic_DNA"/>
</dbReference>
<evidence type="ECO:0000313" key="3">
    <source>
        <dbReference type="WBParaSite" id="SSLN_0000545701-mRNA-1"/>
    </source>
</evidence>
<reference evidence="1 2" key="2">
    <citation type="submission" date="2018-11" db="EMBL/GenBank/DDBJ databases">
        <authorList>
            <consortium name="Pathogen Informatics"/>
        </authorList>
    </citation>
    <scope>NUCLEOTIDE SEQUENCE [LARGE SCALE GENOMIC DNA]</scope>
    <source>
        <strain evidence="1 2">NST_G2</strain>
    </source>
</reference>
<evidence type="ECO:0000313" key="2">
    <source>
        <dbReference type="Proteomes" id="UP000275846"/>
    </source>
</evidence>